<proteinExistence type="predicted"/>
<evidence type="ECO:0000259" key="1">
    <source>
        <dbReference type="Pfam" id="PF14491"/>
    </source>
</evidence>
<evidence type="ECO:0000313" key="2">
    <source>
        <dbReference type="EMBL" id="GGX90438.1"/>
    </source>
</evidence>
<name>A0ABQ2YRU8_9NEIS</name>
<comment type="caution">
    <text evidence="2">The sequence shown here is derived from an EMBL/GenBank/DDBJ whole genome shotgun (WGS) entry which is preliminary data.</text>
</comment>
<dbReference type="Pfam" id="PF14491">
    <property type="entry name" value="DUF4435"/>
    <property type="match status" value="1"/>
</dbReference>
<evidence type="ECO:0000313" key="3">
    <source>
        <dbReference type="Proteomes" id="UP000600877"/>
    </source>
</evidence>
<dbReference type="RefSeq" id="WP_189373775.1">
    <property type="nucleotide sequence ID" value="NZ_BMYW01000005.1"/>
</dbReference>
<dbReference type="EMBL" id="BMYW01000005">
    <property type="protein sequence ID" value="GGX90438.1"/>
    <property type="molecule type" value="Genomic_DNA"/>
</dbReference>
<gene>
    <name evidence="2" type="ORF">GCM10011290_17690</name>
</gene>
<dbReference type="Proteomes" id="UP000600877">
    <property type="component" value="Unassembled WGS sequence"/>
</dbReference>
<keyword evidence="3" id="KW-1185">Reference proteome</keyword>
<dbReference type="InterPro" id="IPR029492">
    <property type="entry name" value="DUF4435"/>
</dbReference>
<accession>A0ABQ2YRU8</accession>
<organism evidence="2 3">
    <name type="scientific">Vogesella alkaliphila</name>
    <dbReference type="NCBI Taxonomy" id="1193621"/>
    <lineage>
        <taxon>Bacteria</taxon>
        <taxon>Pseudomonadati</taxon>
        <taxon>Pseudomonadota</taxon>
        <taxon>Betaproteobacteria</taxon>
        <taxon>Neisseriales</taxon>
        <taxon>Chromobacteriaceae</taxon>
        <taxon>Vogesella</taxon>
    </lineage>
</organism>
<reference evidence="3" key="1">
    <citation type="journal article" date="2019" name="Int. J. Syst. Evol. Microbiol.">
        <title>The Global Catalogue of Microorganisms (GCM) 10K type strain sequencing project: providing services to taxonomists for standard genome sequencing and annotation.</title>
        <authorList>
            <consortium name="The Broad Institute Genomics Platform"/>
            <consortium name="The Broad Institute Genome Sequencing Center for Infectious Disease"/>
            <person name="Wu L."/>
            <person name="Ma J."/>
        </authorList>
    </citation>
    <scope>NUCLEOTIDE SEQUENCE [LARGE SCALE GENOMIC DNA]</scope>
    <source>
        <strain evidence="3">KCTC 32041</strain>
    </source>
</reference>
<protein>
    <recommendedName>
        <fullName evidence="1">DUF4435 domain-containing protein</fullName>
    </recommendedName>
</protein>
<feature type="domain" description="DUF4435" evidence="1">
    <location>
        <begin position="33"/>
        <end position="236"/>
    </location>
</feature>
<sequence length="322" mass="37538">MSNRVAFLTEQKKSTEVHFQKYIEIRRKTNYRNPVFIIEGKDDPKYYTSRFSSAFSDHWEAMSVQGKSNVLKLRDKIRENNIYKNDFTAFFVDRDFDDQIILTDLYTTPTYSIENLYCTATAFKRTLEAQCGLSGTEINGVETAKIKQELLDEFISKSNEYCNNLRLTLTNLAFFYTRHEARDTKTALDDIVKIKTTLDKNLDVRIIKRKKYFDTIKSRGKIKKFGSCNQEWASIKSQAHNRFRGKQQILFMITAIEGLAQNGYFSKIIKEKYGVNLRLENPAFSQHLLSNMAAYASTPPCLIDFMRNFISHHQKPKETASY</sequence>